<evidence type="ECO:0000313" key="2">
    <source>
        <dbReference type="Proteomes" id="UP000037510"/>
    </source>
</evidence>
<reference evidence="1 2" key="1">
    <citation type="journal article" date="2015" name="Genome Biol. Evol.">
        <title>The genome of winter moth (Operophtera brumata) provides a genomic perspective on sexual dimorphism and phenology.</title>
        <authorList>
            <person name="Derks M.F."/>
            <person name="Smit S."/>
            <person name="Salis L."/>
            <person name="Schijlen E."/>
            <person name="Bossers A."/>
            <person name="Mateman C."/>
            <person name="Pijl A.S."/>
            <person name="de Ridder D."/>
            <person name="Groenen M.A."/>
            <person name="Visser M.E."/>
            <person name="Megens H.J."/>
        </authorList>
    </citation>
    <scope>NUCLEOTIDE SEQUENCE [LARGE SCALE GENOMIC DNA]</scope>
    <source>
        <strain evidence="1">WM2013NL</strain>
        <tissue evidence="1">Head and thorax</tissue>
    </source>
</reference>
<organism evidence="1 2">
    <name type="scientific">Operophtera brumata</name>
    <name type="common">Winter moth</name>
    <name type="synonym">Phalaena brumata</name>
    <dbReference type="NCBI Taxonomy" id="104452"/>
    <lineage>
        <taxon>Eukaryota</taxon>
        <taxon>Metazoa</taxon>
        <taxon>Ecdysozoa</taxon>
        <taxon>Arthropoda</taxon>
        <taxon>Hexapoda</taxon>
        <taxon>Insecta</taxon>
        <taxon>Pterygota</taxon>
        <taxon>Neoptera</taxon>
        <taxon>Endopterygota</taxon>
        <taxon>Lepidoptera</taxon>
        <taxon>Glossata</taxon>
        <taxon>Ditrysia</taxon>
        <taxon>Geometroidea</taxon>
        <taxon>Geometridae</taxon>
        <taxon>Larentiinae</taxon>
        <taxon>Operophtera</taxon>
    </lineage>
</organism>
<sequence>MVGEGRPVMPYEDEVIQAVELDPSTSVRGIEESIGVPKSTAHRIYKKNQLHPYHVQRVKSLLPRDYPERV</sequence>
<proteinExistence type="predicted"/>
<keyword evidence="2" id="KW-1185">Reference proteome</keyword>
<evidence type="ECO:0000313" key="1">
    <source>
        <dbReference type="EMBL" id="KOB64745.1"/>
    </source>
</evidence>
<dbReference type="EMBL" id="JTDY01008093">
    <property type="protein sequence ID" value="KOB64745.1"/>
    <property type="molecule type" value="Genomic_DNA"/>
</dbReference>
<dbReference type="PANTHER" id="PTHR47326">
    <property type="entry name" value="TRANSPOSABLE ELEMENT TC3 TRANSPOSASE-LIKE PROTEIN"/>
    <property type="match status" value="1"/>
</dbReference>
<name>A0A0L7KNS0_OPEBR</name>
<dbReference type="Proteomes" id="UP000037510">
    <property type="component" value="Unassembled WGS sequence"/>
</dbReference>
<comment type="caution">
    <text evidence="1">The sequence shown here is derived from an EMBL/GenBank/DDBJ whole genome shotgun (WGS) entry which is preliminary data.</text>
</comment>
<dbReference type="AlphaFoldDB" id="A0A0L7KNS0"/>
<protein>
    <submittedName>
        <fullName evidence="1">Uncharacterized protein</fullName>
    </submittedName>
</protein>
<dbReference type="PANTHER" id="PTHR47326:SF1">
    <property type="entry name" value="HTH PSQ-TYPE DOMAIN-CONTAINING PROTEIN"/>
    <property type="match status" value="1"/>
</dbReference>
<accession>A0A0L7KNS0</accession>
<gene>
    <name evidence="1" type="ORF">OBRU01_21206</name>
</gene>